<keyword evidence="2" id="KW-0732">Signal</keyword>
<protein>
    <submittedName>
        <fullName evidence="3">Septum formation initiator family protein</fullName>
    </submittedName>
</protein>
<dbReference type="Pfam" id="PF04977">
    <property type="entry name" value="DivIC"/>
    <property type="match status" value="1"/>
</dbReference>
<gene>
    <name evidence="3" type="ORF">JF887_07520</name>
</gene>
<evidence type="ECO:0000313" key="4">
    <source>
        <dbReference type="Proteomes" id="UP000614410"/>
    </source>
</evidence>
<reference evidence="3 4" key="1">
    <citation type="submission" date="2020-10" db="EMBL/GenBank/DDBJ databases">
        <title>Ca. Dormibacterota MAGs.</title>
        <authorList>
            <person name="Montgomery K."/>
        </authorList>
    </citation>
    <scope>NUCLEOTIDE SEQUENCE [LARGE SCALE GENOMIC DNA]</scope>
    <source>
        <strain evidence="3">Mitchell_Peninsula_5</strain>
    </source>
</reference>
<evidence type="ECO:0000256" key="2">
    <source>
        <dbReference type="SAM" id="SignalP"/>
    </source>
</evidence>
<feature type="chain" id="PRO_5036990797" evidence="2">
    <location>
        <begin position="22"/>
        <end position="139"/>
    </location>
</feature>
<feature type="signal peptide" evidence="2">
    <location>
        <begin position="1"/>
        <end position="21"/>
    </location>
</feature>
<dbReference type="EMBL" id="JAEKNN010000033">
    <property type="protein sequence ID" value="MBJ7609267.1"/>
    <property type="molecule type" value="Genomic_DNA"/>
</dbReference>
<name>A0A934KK91_9BACT</name>
<feature type="region of interest" description="Disordered" evidence="1">
    <location>
        <begin position="106"/>
        <end position="139"/>
    </location>
</feature>
<comment type="caution">
    <text evidence="3">The sequence shown here is derived from an EMBL/GenBank/DDBJ whole genome shotgun (WGS) entry which is preliminary data.</text>
</comment>
<dbReference type="InterPro" id="IPR007060">
    <property type="entry name" value="FtsL/DivIC"/>
</dbReference>
<evidence type="ECO:0000313" key="3">
    <source>
        <dbReference type="EMBL" id="MBJ7609267.1"/>
    </source>
</evidence>
<feature type="compositionally biased region" description="Pro residues" evidence="1">
    <location>
        <begin position="117"/>
        <end position="127"/>
    </location>
</feature>
<dbReference type="Proteomes" id="UP000614410">
    <property type="component" value="Unassembled WGS sequence"/>
</dbReference>
<proteinExistence type="predicted"/>
<accession>A0A934KK91</accession>
<dbReference type="AlphaFoldDB" id="A0A934KK91"/>
<evidence type="ECO:0000256" key="1">
    <source>
        <dbReference type="SAM" id="MobiDB-lite"/>
    </source>
</evidence>
<organism evidence="3 4">
    <name type="scientific">Candidatus Amunia macphersoniae</name>
    <dbReference type="NCBI Taxonomy" id="3127014"/>
    <lineage>
        <taxon>Bacteria</taxon>
        <taxon>Bacillati</taxon>
        <taxon>Candidatus Dormiibacterota</taxon>
        <taxon>Candidatus Dormibacteria</taxon>
        <taxon>Candidatus Aeolococcales</taxon>
        <taxon>Candidatus Aeolococcaceae</taxon>
        <taxon>Candidatus Amunia</taxon>
    </lineage>
</organism>
<sequence>MVIAGLAALSGLAAYAVFSEAAQGNALDARVHALTLQNAALQQQIVERQHQISEANDTAWLEEQARRLGLVFPGETVFIITTPGAGRPAAGGLNAPLPTYAASPSAIPTAVASPSPSGSPTPRPTPTPMTFVLPTPTPR</sequence>